<feature type="compositionally biased region" description="Basic and acidic residues" evidence="1">
    <location>
        <begin position="25"/>
        <end position="39"/>
    </location>
</feature>
<sequence>KNPAQVEQEINDLIASGEKANQDLASEKKRVERESKARMDSLNNDLQTKDDSINSLQTDLSQIRAENDHLKNYTLKTAQEKLSKWVTTFKGQEAYEVERELNKPKKPEDIRKEYDKLATNQKPTDYEQLKQDLEKWTNVFSDPEFQGKEPTQIKAIIEQYKDQLKLRESDLLTKYREDINRLVDSNINRLKHVSKDSLHNKYGGRKVDKIAESGLTLENVLACKQNLNAVMAI</sequence>
<name>A0A9W4XB96_9GLOM</name>
<protein>
    <submittedName>
        <fullName evidence="2">16532_t:CDS:1</fullName>
    </submittedName>
</protein>
<evidence type="ECO:0000313" key="3">
    <source>
        <dbReference type="Proteomes" id="UP001153678"/>
    </source>
</evidence>
<feature type="non-terminal residue" evidence="2">
    <location>
        <position position="233"/>
    </location>
</feature>
<evidence type="ECO:0000256" key="1">
    <source>
        <dbReference type="SAM" id="MobiDB-lite"/>
    </source>
</evidence>
<dbReference type="AlphaFoldDB" id="A0A9W4XB96"/>
<reference evidence="2" key="1">
    <citation type="submission" date="2022-08" db="EMBL/GenBank/DDBJ databases">
        <authorList>
            <person name="Kallberg Y."/>
            <person name="Tangrot J."/>
            <person name="Rosling A."/>
        </authorList>
    </citation>
    <scope>NUCLEOTIDE SEQUENCE</scope>
    <source>
        <strain evidence="2">Wild A</strain>
    </source>
</reference>
<gene>
    <name evidence="2" type="ORF">FWILDA_LOCUS18982</name>
</gene>
<evidence type="ECO:0000313" key="2">
    <source>
        <dbReference type="EMBL" id="CAI2199254.1"/>
    </source>
</evidence>
<proteinExistence type="predicted"/>
<feature type="non-terminal residue" evidence="2">
    <location>
        <position position="1"/>
    </location>
</feature>
<comment type="caution">
    <text evidence="2">The sequence shown here is derived from an EMBL/GenBank/DDBJ whole genome shotgun (WGS) entry which is preliminary data.</text>
</comment>
<accession>A0A9W4XB96</accession>
<feature type="region of interest" description="Disordered" evidence="1">
    <location>
        <begin position="1"/>
        <end position="50"/>
    </location>
</feature>
<organism evidence="2 3">
    <name type="scientific">Funneliformis geosporum</name>
    <dbReference type="NCBI Taxonomy" id="1117311"/>
    <lineage>
        <taxon>Eukaryota</taxon>
        <taxon>Fungi</taxon>
        <taxon>Fungi incertae sedis</taxon>
        <taxon>Mucoromycota</taxon>
        <taxon>Glomeromycotina</taxon>
        <taxon>Glomeromycetes</taxon>
        <taxon>Glomerales</taxon>
        <taxon>Glomeraceae</taxon>
        <taxon>Funneliformis</taxon>
    </lineage>
</organism>
<keyword evidence="3" id="KW-1185">Reference proteome</keyword>
<dbReference type="EMBL" id="CAMKVN010020749">
    <property type="protein sequence ID" value="CAI2199254.1"/>
    <property type="molecule type" value="Genomic_DNA"/>
</dbReference>
<dbReference type="Proteomes" id="UP001153678">
    <property type="component" value="Unassembled WGS sequence"/>
</dbReference>